<dbReference type="GO" id="GO:0008168">
    <property type="term" value="F:methyltransferase activity"/>
    <property type="evidence" value="ECO:0007669"/>
    <property type="project" value="UniProtKB-KW"/>
</dbReference>
<protein>
    <submittedName>
        <fullName evidence="2">Aminomethyltransferase</fullName>
    </submittedName>
</protein>
<keyword evidence="2" id="KW-0808">Transferase</keyword>
<evidence type="ECO:0000313" key="2">
    <source>
        <dbReference type="EMBL" id="KUR72921.1"/>
    </source>
</evidence>
<dbReference type="EMBL" id="LLZS01000003">
    <property type="protein sequence ID" value="KUR72921.1"/>
    <property type="molecule type" value="Genomic_DNA"/>
</dbReference>
<dbReference type="InterPro" id="IPR017703">
    <property type="entry name" value="YgfZ/GCV_T_CS"/>
</dbReference>
<keyword evidence="1" id="KW-0809">Transit peptide</keyword>
<dbReference type="PANTHER" id="PTHR22602:SF0">
    <property type="entry name" value="TRANSFERASE CAF17, MITOCHONDRIAL-RELATED"/>
    <property type="match status" value="1"/>
</dbReference>
<dbReference type="PANTHER" id="PTHR22602">
    <property type="entry name" value="TRANSFERASE CAF17, MITOCHONDRIAL-RELATED"/>
    <property type="match status" value="1"/>
</dbReference>
<proteinExistence type="predicted"/>
<gene>
    <name evidence="2" type="ORF">AQZ52_06880</name>
</gene>
<comment type="caution">
    <text evidence="2">The sequence shown here is derived from an EMBL/GenBank/DDBJ whole genome shotgun (WGS) entry which is preliminary data.</text>
</comment>
<dbReference type="STRING" id="1117702.AQZ52_06880"/>
<dbReference type="Gene3D" id="3.30.1360.120">
    <property type="entry name" value="Probable tRNA modification gtpase trme, domain 1"/>
    <property type="match status" value="2"/>
</dbReference>
<sequence>MSAPRLTTRTVVRLSPLDESEDVAAFLQGLVTSDMKGALPVWAGLLSPQGKALFDFIVWPDPESSGGDLLLDCESTAAAALAKRLSLYRLRRRIAIAQDPAIGVYWQADGAPTDPRLPALGHRWIAPVSPDDTSADAAWLAHRLVHGVPEGLAELGSEQTLWLETNAAELSGVSFTKGCYVGQENTARMNWRQKVNRRLVVVPLDQSDPARQRVAYPELGLAVDHRRVEDIPASLAPAWMDLSPPA</sequence>
<dbReference type="Proteomes" id="UP000058012">
    <property type="component" value="Unassembled WGS sequence"/>
</dbReference>
<dbReference type="GO" id="GO:0032259">
    <property type="term" value="P:methylation"/>
    <property type="evidence" value="ECO:0007669"/>
    <property type="project" value="UniProtKB-KW"/>
</dbReference>
<evidence type="ECO:0000313" key="3">
    <source>
        <dbReference type="Proteomes" id="UP000058012"/>
    </source>
</evidence>
<evidence type="ECO:0000256" key="1">
    <source>
        <dbReference type="ARBA" id="ARBA00022946"/>
    </source>
</evidence>
<dbReference type="GO" id="GO:0016226">
    <property type="term" value="P:iron-sulfur cluster assembly"/>
    <property type="evidence" value="ECO:0007669"/>
    <property type="project" value="TreeGrafter"/>
</dbReference>
<dbReference type="InterPro" id="IPR027266">
    <property type="entry name" value="TrmE/GcvT-like"/>
</dbReference>
<dbReference type="RefSeq" id="WP_067907672.1">
    <property type="nucleotide sequence ID" value="NZ_KQ954244.1"/>
</dbReference>
<keyword evidence="3" id="KW-1185">Reference proteome</keyword>
<accession>A0A117UY05</accession>
<organism evidence="2 3">
    <name type="scientific">Novosphingobium fuchskuhlense</name>
    <dbReference type="NCBI Taxonomy" id="1117702"/>
    <lineage>
        <taxon>Bacteria</taxon>
        <taxon>Pseudomonadati</taxon>
        <taxon>Pseudomonadota</taxon>
        <taxon>Alphaproteobacteria</taxon>
        <taxon>Sphingomonadales</taxon>
        <taxon>Sphingomonadaceae</taxon>
        <taxon>Novosphingobium</taxon>
    </lineage>
</organism>
<dbReference type="OrthoDB" id="9796287at2"/>
<reference evidence="2 3" key="1">
    <citation type="submission" date="2015-10" db="EMBL/GenBank/DDBJ databases">
        <title>Draft genome sequence of Novosphingobium fuchskuhlense DSM 25065 isolated from a surface water sample of the southwest basin of Lake Grosse Fuchskuhle.</title>
        <authorList>
            <person name="Ruckert C."/>
            <person name="Winkler A."/>
            <person name="Glaeser J."/>
            <person name="Grossart H.-P."/>
            <person name="Kalinowski J."/>
            <person name="Glaeser S."/>
        </authorList>
    </citation>
    <scope>NUCLEOTIDE SEQUENCE [LARGE SCALE GENOMIC DNA]</scope>
    <source>
        <strain evidence="2 3">FNE08-7</strain>
    </source>
</reference>
<dbReference type="InterPro" id="IPR045179">
    <property type="entry name" value="YgfZ/GcvT"/>
</dbReference>
<keyword evidence="2" id="KW-0489">Methyltransferase</keyword>
<dbReference type="AlphaFoldDB" id="A0A117UY05"/>
<dbReference type="NCBIfam" id="TIGR03317">
    <property type="entry name" value="ygfZ_signature"/>
    <property type="match status" value="1"/>
</dbReference>
<dbReference type="SUPFAM" id="SSF103025">
    <property type="entry name" value="Folate-binding domain"/>
    <property type="match status" value="1"/>
</dbReference>
<name>A0A117UY05_9SPHN</name>